<organism evidence="6 7">
    <name type="scientific">Thalassotalea psychrophila</name>
    <dbReference type="NCBI Taxonomy" id="3065647"/>
    <lineage>
        <taxon>Bacteria</taxon>
        <taxon>Pseudomonadati</taxon>
        <taxon>Pseudomonadota</taxon>
        <taxon>Gammaproteobacteria</taxon>
        <taxon>Alteromonadales</taxon>
        <taxon>Colwelliaceae</taxon>
        <taxon>Thalassotalea</taxon>
    </lineage>
</organism>
<comment type="subcellular location">
    <subcellularLocation>
        <location evidence="3">Cytoplasm</location>
    </subcellularLocation>
</comment>
<dbReference type="Gene3D" id="3.30.1360.40">
    <property type="match status" value="1"/>
</dbReference>
<dbReference type="PANTHER" id="PTHR20982">
    <property type="entry name" value="RIBOSOME RECYCLING FACTOR"/>
    <property type="match status" value="1"/>
</dbReference>
<proteinExistence type="inferred from homology"/>
<keyword evidence="7" id="KW-1185">Reference proteome</keyword>
<dbReference type="InterPro" id="IPR036191">
    <property type="entry name" value="RRF_sf"/>
</dbReference>
<dbReference type="Pfam" id="PF01765">
    <property type="entry name" value="RRF"/>
    <property type="match status" value="1"/>
</dbReference>
<evidence type="ECO:0000313" key="7">
    <source>
        <dbReference type="Proteomes" id="UP001258994"/>
    </source>
</evidence>
<dbReference type="SUPFAM" id="SSF55194">
    <property type="entry name" value="Ribosome recycling factor, RRF"/>
    <property type="match status" value="1"/>
</dbReference>
<evidence type="ECO:0000256" key="4">
    <source>
        <dbReference type="SAM" id="Coils"/>
    </source>
</evidence>
<evidence type="ECO:0000259" key="5">
    <source>
        <dbReference type="Pfam" id="PF01765"/>
    </source>
</evidence>
<dbReference type="InterPro" id="IPR002661">
    <property type="entry name" value="Ribosome_recyc_fac"/>
</dbReference>
<evidence type="ECO:0000313" key="6">
    <source>
        <dbReference type="EMBL" id="WNC73702.1"/>
    </source>
</evidence>
<dbReference type="EMBL" id="CP134145">
    <property type="protein sequence ID" value="WNC73702.1"/>
    <property type="molecule type" value="Genomic_DNA"/>
</dbReference>
<evidence type="ECO:0000256" key="1">
    <source>
        <dbReference type="ARBA" id="ARBA00005912"/>
    </source>
</evidence>
<dbReference type="Gene3D" id="1.10.132.20">
    <property type="entry name" value="Ribosome-recycling factor"/>
    <property type="match status" value="1"/>
</dbReference>
<dbReference type="CDD" id="cd00520">
    <property type="entry name" value="RRF"/>
    <property type="match status" value="1"/>
</dbReference>
<feature type="domain" description="Ribosome recycling factor" evidence="5">
    <location>
        <begin position="20"/>
        <end position="183"/>
    </location>
</feature>
<evidence type="ECO:0000256" key="3">
    <source>
        <dbReference type="HAMAP-Rule" id="MF_00040"/>
    </source>
</evidence>
<comment type="function">
    <text evidence="3">Responsible for the release of ribosomes from messenger RNA at the termination of protein biosynthesis. May increase the efficiency of translation by recycling ribosomes from one round of translation to another.</text>
</comment>
<name>A0ABY9TY20_9GAMM</name>
<feature type="coiled-coil region" evidence="4">
    <location>
        <begin position="132"/>
        <end position="180"/>
    </location>
</feature>
<comment type="similarity">
    <text evidence="1 3">Belongs to the RRF family.</text>
</comment>
<reference evidence="7" key="1">
    <citation type="submission" date="2023-09" db="EMBL/GenBank/DDBJ databases">
        <authorList>
            <person name="Li S."/>
            <person name="Li X."/>
            <person name="Zhang C."/>
            <person name="Zhao Z."/>
        </authorList>
    </citation>
    <scope>NUCLEOTIDE SEQUENCE [LARGE SCALE GENOMIC DNA]</scope>
    <source>
        <strain evidence="7">SQ149</strain>
    </source>
</reference>
<accession>A0ABY9TY20</accession>
<dbReference type="Proteomes" id="UP001258994">
    <property type="component" value="Chromosome"/>
</dbReference>
<dbReference type="HAMAP" id="MF_00040">
    <property type="entry name" value="RRF"/>
    <property type="match status" value="1"/>
</dbReference>
<dbReference type="InterPro" id="IPR023584">
    <property type="entry name" value="Ribosome_recyc_fac_dom"/>
</dbReference>
<keyword evidence="2 3" id="KW-0648">Protein biosynthesis</keyword>
<evidence type="ECO:0000256" key="2">
    <source>
        <dbReference type="ARBA" id="ARBA00022917"/>
    </source>
</evidence>
<sequence length="185" mass="20402">MINEIKQDAKTRMGKSVEALKGQLNKIRTGRAHTSLLDNITVEYYGVDSPLSQVGSVSTPDARTIAISVFDKTMIGAVEKAILKSDLGLNPSSQGTLIRIPLPPLTEERRRDLVKVVGGEIEGGKVAIRNIRRDANSDIKSLNKEKEISDDESRQAEDDIQKITNEYIKQADDLAAAKEKELMEI</sequence>
<keyword evidence="3" id="KW-0963">Cytoplasm</keyword>
<dbReference type="NCBIfam" id="TIGR00496">
    <property type="entry name" value="frr"/>
    <property type="match status" value="1"/>
</dbReference>
<gene>
    <name evidence="3 6" type="primary">frr</name>
    <name evidence="6" type="ORF">RGQ13_06835</name>
</gene>
<dbReference type="PANTHER" id="PTHR20982:SF3">
    <property type="entry name" value="MITOCHONDRIAL RIBOSOME RECYCLING FACTOR PSEUDO 1"/>
    <property type="match status" value="1"/>
</dbReference>
<dbReference type="RefSeq" id="WP_348392812.1">
    <property type="nucleotide sequence ID" value="NZ_CP134145.1"/>
</dbReference>
<keyword evidence="4" id="KW-0175">Coiled coil</keyword>
<protein>
    <recommendedName>
        <fullName evidence="3">Ribosome-recycling factor</fullName>
        <shortName evidence="3">RRF</shortName>
    </recommendedName>
    <alternativeName>
        <fullName evidence="3">Ribosome-releasing factor</fullName>
    </alternativeName>
</protein>